<feature type="signal peptide" evidence="1">
    <location>
        <begin position="1"/>
        <end position="31"/>
    </location>
</feature>
<organism evidence="3 4">
    <name type="scientific">Methylobacterium radiotolerans (strain ATCC 27329 / DSM 1819 / JCM 2831 / NBRC 15690 / NCIMB 10815 / 0-1)</name>
    <dbReference type="NCBI Taxonomy" id="426355"/>
    <lineage>
        <taxon>Bacteria</taxon>
        <taxon>Pseudomonadati</taxon>
        <taxon>Pseudomonadota</taxon>
        <taxon>Alphaproteobacteria</taxon>
        <taxon>Hyphomicrobiales</taxon>
        <taxon>Methylobacteriaceae</taxon>
        <taxon>Methylobacterium</taxon>
    </lineage>
</organism>
<reference evidence="3 4" key="1">
    <citation type="submission" date="2008-03" db="EMBL/GenBank/DDBJ databases">
        <title>Complete sequence of chromosome of Methylobacterium radiotolerans JCM 2831.</title>
        <authorList>
            <consortium name="US DOE Joint Genome Institute"/>
            <person name="Copeland A."/>
            <person name="Lucas S."/>
            <person name="Lapidus A."/>
            <person name="Glavina del Rio T."/>
            <person name="Dalin E."/>
            <person name="Tice H."/>
            <person name="Bruce D."/>
            <person name="Goodwin L."/>
            <person name="Pitluck S."/>
            <person name="Kiss H."/>
            <person name="Brettin T."/>
            <person name="Detter J.C."/>
            <person name="Han C."/>
            <person name="Kuske C.R."/>
            <person name="Schmutz J."/>
            <person name="Larimer F."/>
            <person name="Land M."/>
            <person name="Hauser L."/>
            <person name="Kyrpides N."/>
            <person name="Mikhailova N."/>
            <person name="Marx C.J."/>
            <person name="Richardson P."/>
        </authorList>
    </citation>
    <scope>NUCLEOTIDE SEQUENCE [LARGE SCALE GENOMIC DNA]</scope>
    <source>
        <strain evidence="4">ATCC 27329 / DSM 1819 / JCM 2831 / NBRC 15690 / NCIMB 10815 / 0-1</strain>
    </source>
</reference>
<sequence length="182" mass="19541">MIGSTGLHRMSIAARLAAVAAVTLAASSAAAQTRCTETTRFDPPLRILHCADGLTLEVERAGSLRPVDPDNDGHLKGAEIGGNAVFVTIPASRRVRRDGFQILTPHAVASVRGTVYAVDVTRARTSVFVAQGRVDVARRDAPQIAVTLGPGEGVDVDDGRDPLEVRRWPQERVRSLLERFGR</sequence>
<evidence type="ECO:0000313" key="4">
    <source>
        <dbReference type="Proteomes" id="UP000006589"/>
    </source>
</evidence>
<name>B1LT43_METRJ</name>
<dbReference type="KEGG" id="mrd:Mrad2831_0325"/>
<proteinExistence type="predicted"/>
<dbReference type="Gene3D" id="2.60.120.1440">
    <property type="match status" value="1"/>
</dbReference>
<dbReference type="HOGENOM" id="CLU_130914_0_0_5"/>
<dbReference type="AlphaFoldDB" id="B1LT43"/>
<protein>
    <recommendedName>
        <fullName evidence="2">FecR protein domain-containing protein</fullName>
    </recommendedName>
</protein>
<evidence type="ECO:0000256" key="1">
    <source>
        <dbReference type="SAM" id="SignalP"/>
    </source>
</evidence>
<evidence type="ECO:0000313" key="3">
    <source>
        <dbReference type="EMBL" id="ACB22349.1"/>
    </source>
</evidence>
<dbReference type="InterPro" id="IPR006860">
    <property type="entry name" value="FecR"/>
</dbReference>
<accession>B1LT43</accession>
<dbReference type="eggNOG" id="COG3712">
    <property type="taxonomic scope" value="Bacteria"/>
</dbReference>
<gene>
    <name evidence="3" type="ordered locus">Mrad2831_0325</name>
</gene>
<dbReference type="STRING" id="426355.Mrad2831_0325"/>
<keyword evidence="1" id="KW-0732">Signal</keyword>
<evidence type="ECO:0000259" key="2">
    <source>
        <dbReference type="Pfam" id="PF04773"/>
    </source>
</evidence>
<dbReference type="Pfam" id="PF04773">
    <property type="entry name" value="FecR"/>
    <property type="match status" value="1"/>
</dbReference>
<feature type="chain" id="PRO_5002768209" description="FecR protein domain-containing protein" evidence="1">
    <location>
        <begin position="32"/>
        <end position="182"/>
    </location>
</feature>
<dbReference type="EMBL" id="CP001001">
    <property type="protein sequence ID" value="ACB22349.1"/>
    <property type="molecule type" value="Genomic_DNA"/>
</dbReference>
<dbReference type="Proteomes" id="UP000006589">
    <property type="component" value="Chromosome"/>
</dbReference>
<feature type="domain" description="FecR protein" evidence="2">
    <location>
        <begin position="51"/>
        <end position="134"/>
    </location>
</feature>